<reference evidence="2 3" key="1">
    <citation type="journal article" date="2007" name="Int. J. Syst. Evol. Microbiol.">
        <title>Oceanobacillus profundus sp. nov., isolated from a deep-sea sediment core.</title>
        <authorList>
            <person name="Kim Y.G."/>
            <person name="Choi D.H."/>
            <person name="Hyun S."/>
            <person name="Cho B.C."/>
        </authorList>
    </citation>
    <scope>NUCLEOTIDE SEQUENCE [LARGE SCALE GENOMIC DNA]</scope>
    <source>
        <strain evidence="2 3">DSM 18246</strain>
    </source>
</reference>
<feature type="domain" description="VOC" evidence="1">
    <location>
        <begin position="2"/>
        <end position="125"/>
    </location>
</feature>
<protein>
    <submittedName>
        <fullName evidence="2">VOC family protein</fullName>
    </submittedName>
</protein>
<dbReference type="InterPro" id="IPR037523">
    <property type="entry name" value="VOC_core"/>
</dbReference>
<dbReference type="RefSeq" id="WP_095313798.1">
    <property type="nucleotide sequence ID" value="NZ_JAMAWL010000003.1"/>
</dbReference>
<dbReference type="Pfam" id="PF12681">
    <property type="entry name" value="Glyoxalase_2"/>
    <property type="match status" value="1"/>
</dbReference>
<dbReference type="AlphaFoldDB" id="A0A417YA11"/>
<dbReference type="PROSITE" id="PS51819">
    <property type="entry name" value="VOC"/>
    <property type="match status" value="1"/>
</dbReference>
<evidence type="ECO:0000313" key="2">
    <source>
        <dbReference type="EMBL" id="RHW29523.1"/>
    </source>
</evidence>
<dbReference type="InterPro" id="IPR029068">
    <property type="entry name" value="Glyas_Bleomycin-R_OHBP_Dase"/>
</dbReference>
<name>A0A417YA11_9BACI</name>
<proteinExistence type="predicted"/>
<keyword evidence="3" id="KW-1185">Reference proteome</keyword>
<sequence length="132" mass="15261">MEFTHTRLLVDNYKECFLFYRDVLGFNVSWGDENSNYADFKFNGATLGVFDRKQMIKAIGGDYSTDIEKVDRTALIFSVESVEESYQALKNKVNFITKPTEQKNWGIKVAHFRDPAGSLIEIYESIEMSTEF</sequence>
<gene>
    <name evidence="2" type="ORF">D1B32_21880</name>
</gene>
<dbReference type="OrthoDB" id="9796521at2"/>
<comment type="caution">
    <text evidence="2">The sequence shown here is derived from an EMBL/GenBank/DDBJ whole genome shotgun (WGS) entry which is preliminary data.</text>
</comment>
<evidence type="ECO:0000313" key="3">
    <source>
        <dbReference type="Proteomes" id="UP000285456"/>
    </source>
</evidence>
<dbReference type="Proteomes" id="UP000285456">
    <property type="component" value="Unassembled WGS sequence"/>
</dbReference>
<dbReference type="InterPro" id="IPR025870">
    <property type="entry name" value="Glyoxalase-like_dom"/>
</dbReference>
<organism evidence="2 3">
    <name type="scientific">Oceanobacillus profundus</name>
    <dbReference type="NCBI Taxonomy" id="372463"/>
    <lineage>
        <taxon>Bacteria</taxon>
        <taxon>Bacillati</taxon>
        <taxon>Bacillota</taxon>
        <taxon>Bacilli</taxon>
        <taxon>Bacillales</taxon>
        <taxon>Bacillaceae</taxon>
        <taxon>Oceanobacillus</taxon>
    </lineage>
</organism>
<dbReference type="SUPFAM" id="SSF54593">
    <property type="entry name" value="Glyoxalase/Bleomycin resistance protein/Dihydroxybiphenyl dioxygenase"/>
    <property type="match status" value="1"/>
</dbReference>
<accession>A0A417YA11</accession>
<dbReference type="EMBL" id="QWEH01000024">
    <property type="protein sequence ID" value="RHW29523.1"/>
    <property type="molecule type" value="Genomic_DNA"/>
</dbReference>
<evidence type="ECO:0000259" key="1">
    <source>
        <dbReference type="PROSITE" id="PS51819"/>
    </source>
</evidence>
<dbReference type="Gene3D" id="3.10.180.10">
    <property type="entry name" value="2,3-Dihydroxybiphenyl 1,2-Dioxygenase, domain 1"/>
    <property type="match status" value="1"/>
</dbReference>